<gene>
    <name evidence="2" type="ORF">AWC38_SpisGene6711</name>
</gene>
<evidence type="ECO:0000313" key="3">
    <source>
        <dbReference type="Proteomes" id="UP000225706"/>
    </source>
</evidence>
<feature type="region of interest" description="Disordered" evidence="1">
    <location>
        <begin position="474"/>
        <end position="525"/>
    </location>
</feature>
<dbReference type="OrthoDB" id="5981073at2759"/>
<feature type="compositionally biased region" description="Low complexity" evidence="1">
    <location>
        <begin position="501"/>
        <end position="525"/>
    </location>
</feature>
<accession>A0A2B4SJC7</accession>
<dbReference type="PANTHER" id="PTHR47526">
    <property type="entry name" value="ATP-DEPENDENT DNA HELICASE"/>
    <property type="match status" value="1"/>
</dbReference>
<reference evidence="3" key="1">
    <citation type="journal article" date="2017" name="bioRxiv">
        <title>Comparative analysis of the genomes of Stylophora pistillata and Acropora digitifera provides evidence for extensive differences between species of corals.</title>
        <authorList>
            <person name="Voolstra C.R."/>
            <person name="Li Y."/>
            <person name="Liew Y.J."/>
            <person name="Baumgarten S."/>
            <person name="Zoccola D."/>
            <person name="Flot J.-F."/>
            <person name="Tambutte S."/>
            <person name="Allemand D."/>
            <person name="Aranda M."/>
        </authorList>
    </citation>
    <scope>NUCLEOTIDE SEQUENCE [LARGE SCALE GENOMIC DNA]</scope>
</reference>
<comment type="caution">
    <text evidence="2">The sequence shown here is derived from an EMBL/GenBank/DDBJ whole genome shotgun (WGS) entry which is preliminary data.</text>
</comment>
<name>A0A2B4SJC7_STYPI</name>
<sequence length="569" mass="63961">MGTPLPLRDPPPMMKSPPKSTAIVSAAFIALFSHSLSSSHLAIIHNRLDKDAGVVAFQESPITLGSYSFIFYTKVCGLMKKVLPEKSREGPLNLVDKEMEPNFVIMKVPELKKYLQVRGISVANKLREELLDLSVKAHELAIETIDEQGDQMGISAKLVTDDGTVPDLYSLESDWTTDFSSFPNCTWGNMYAYLIVKEGYDHESLKAYKSLEGFRLHWDGHVLSSPKVFTCVQRGVSEPSEVFKKFKVALNPSSEGACRHVGAALINLEETLRESRVVTCTGSKCMWKKKKRRHEEVTPIENMVFTKTTIGKNKKGTCKPKATIFDPRPSYIGQVISMSVVFPFAAFDVSPRGQLDFSEVFAEDVVGMQILREQDSISSGQDLLQNVLSILCEPEDRNIMGLQPSGIVFDEEQAIDDNIYGYPNDVEGRNFAENDEDVESAGSDFDCDDNQNVDVNGVLEIAFVTEDTVGQVFISNERDGASTDTSTTSNPPRPRKRRRVTTGNQNQARRLQQQQPQFIWNQNNPNNTVPKFHLRPGPTRVWAVLFRLLNNFNFRQRFKSLLLIQRKDC</sequence>
<dbReference type="AlphaFoldDB" id="A0A2B4SJC7"/>
<dbReference type="EMBL" id="LSMT01000081">
    <property type="protein sequence ID" value="PFX28582.1"/>
    <property type="molecule type" value="Genomic_DNA"/>
</dbReference>
<organism evidence="2 3">
    <name type="scientific">Stylophora pistillata</name>
    <name type="common">Smooth cauliflower coral</name>
    <dbReference type="NCBI Taxonomy" id="50429"/>
    <lineage>
        <taxon>Eukaryota</taxon>
        <taxon>Metazoa</taxon>
        <taxon>Cnidaria</taxon>
        <taxon>Anthozoa</taxon>
        <taxon>Hexacorallia</taxon>
        <taxon>Scleractinia</taxon>
        <taxon>Astrocoeniina</taxon>
        <taxon>Pocilloporidae</taxon>
        <taxon>Stylophora</taxon>
    </lineage>
</organism>
<proteinExistence type="predicted"/>
<keyword evidence="3" id="KW-1185">Reference proteome</keyword>
<protein>
    <submittedName>
        <fullName evidence="2">Uncharacterized protein</fullName>
    </submittedName>
</protein>
<evidence type="ECO:0000313" key="2">
    <source>
        <dbReference type="EMBL" id="PFX28582.1"/>
    </source>
</evidence>
<dbReference type="PANTHER" id="PTHR47526:SF3">
    <property type="entry name" value="PHD-TYPE DOMAIN-CONTAINING PROTEIN"/>
    <property type="match status" value="1"/>
</dbReference>
<evidence type="ECO:0000256" key="1">
    <source>
        <dbReference type="SAM" id="MobiDB-lite"/>
    </source>
</evidence>
<dbReference type="Proteomes" id="UP000225706">
    <property type="component" value="Unassembled WGS sequence"/>
</dbReference>